<dbReference type="AlphaFoldDB" id="C3Z185"/>
<dbReference type="EMBL" id="GG666571">
    <property type="protein sequence ID" value="EEN53784.1"/>
    <property type="molecule type" value="Genomic_DNA"/>
</dbReference>
<organism>
    <name type="scientific">Branchiostoma floridae</name>
    <name type="common">Florida lancelet</name>
    <name type="synonym">Amphioxus</name>
    <dbReference type="NCBI Taxonomy" id="7739"/>
    <lineage>
        <taxon>Eukaryota</taxon>
        <taxon>Metazoa</taxon>
        <taxon>Chordata</taxon>
        <taxon>Cephalochordata</taxon>
        <taxon>Leptocardii</taxon>
        <taxon>Amphioxiformes</taxon>
        <taxon>Branchiostomatidae</taxon>
        <taxon>Branchiostoma</taxon>
    </lineage>
</organism>
<dbReference type="InParanoid" id="C3Z185"/>
<sequence>MEPAGRTSGTHARPSSFMELLNDGSVGPSDIPMAQWSPYQHQAQPLFQYTPKPVSASVGSGLQAVYGYSEGHQPLGSATSPLETIQQPSNSPATIQQSSNHPTVQQPSNSPATTTTPPPSPKQPDRGPHVRRERS</sequence>
<feature type="compositionally biased region" description="Polar residues" evidence="1">
    <location>
        <begin position="76"/>
        <end position="104"/>
    </location>
</feature>
<evidence type="ECO:0000256" key="1">
    <source>
        <dbReference type="SAM" id="MobiDB-lite"/>
    </source>
</evidence>
<accession>C3Z185</accession>
<feature type="compositionally biased region" description="Low complexity" evidence="1">
    <location>
        <begin position="105"/>
        <end position="115"/>
    </location>
</feature>
<gene>
    <name evidence="2" type="ORF">BRAFLDRAFT_77325</name>
</gene>
<feature type="region of interest" description="Disordered" evidence="1">
    <location>
        <begin position="1"/>
        <end position="37"/>
    </location>
</feature>
<protein>
    <submittedName>
        <fullName evidence="2">Uncharacterized protein</fullName>
    </submittedName>
</protein>
<proteinExistence type="predicted"/>
<name>C3Z185_BRAFL</name>
<reference evidence="2" key="1">
    <citation type="journal article" date="2008" name="Nature">
        <title>The amphioxus genome and the evolution of the chordate karyotype.</title>
        <authorList>
            <consortium name="US DOE Joint Genome Institute (JGI-PGF)"/>
            <person name="Putnam N.H."/>
            <person name="Butts T."/>
            <person name="Ferrier D.E.K."/>
            <person name="Furlong R.F."/>
            <person name="Hellsten U."/>
            <person name="Kawashima T."/>
            <person name="Robinson-Rechavi M."/>
            <person name="Shoguchi E."/>
            <person name="Terry A."/>
            <person name="Yu J.-K."/>
            <person name="Benito-Gutierrez E.L."/>
            <person name="Dubchak I."/>
            <person name="Garcia-Fernandez J."/>
            <person name="Gibson-Brown J.J."/>
            <person name="Grigoriev I.V."/>
            <person name="Horton A.C."/>
            <person name="de Jong P.J."/>
            <person name="Jurka J."/>
            <person name="Kapitonov V.V."/>
            <person name="Kohara Y."/>
            <person name="Kuroki Y."/>
            <person name="Lindquist E."/>
            <person name="Lucas S."/>
            <person name="Osoegawa K."/>
            <person name="Pennacchio L.A."/>
            <person name="Salamov A.A."/>
            <person name="Satou Y."/>
            <person name="Sauka-Spengler T."/>
            <person name="Schmutz J."/>
            <person name="Shin-I T."/>
            <person name="Toyoda A."/>
            <person name="Bronner-Fraser M."/>
            <person name="Fujiyama A."/>
            <person name="Holland L.Z."/>
            <person name="Holland P.W.H."/>
            <person name="Satoh N."/>
            <person name="Rokhsar D.S."/>
        </authorList>
    </citation>
    <scope>NUCLEOTIDE SEQUENCE [LARGE SCALE GENOMIC DNA]</scope>
    <source>
        <strain evidence="2">S238N-H82</strain>
        <tissue evidence="2">Testes</tissue>
    </source>
</reference>
<evidence type="ECO:0000313" key="2">
    <source>
        <dbReference type="EMBL" id="EEN53784.1"/>
    </source>
</evidence>
<feature type="region of interest" description="Disordered" evidence="1">
    <location>
        <begin position="68"/>
        <end position="135"/>
    </location>
</feature>
<feature type="compositionally biased region" description="Basic and acidic residues" evidence="1">
    <location>
        <begin position="123"/>
        <end position="135"/>
    </location>
</feature>